<evidence type="ECO:0000259" key="6">
    <source>
        <dbReference type="Pfam" id="PF01850"/>
    </source>
</evidence>
<evidence type="ECO:0000256" key="2">
    <source>
        <dbReference type="ARBA" id="ARBA00022722"/>
    </source>
</evidence>
<dbReference type="InterPro" id="IPR029060">
    <property type="entry name" value="PIN-like_dom_sf"/>
</dbReference>
<feature type="binding site" evidence="5">
    <location>
        <position position="106"/>
    </location>
    <ligand>
        <name>Mg(2+)</name>
        <dbReference type="ChEBI" id="CHEBI:18420"/>
    </ligand>
</feature>
<name>A0A1Q8YJM5_9BURK</name>
<keyword evidence="1 5" id="KW-1277">Toxin-antitoxin system</keyword>
<accession>A0A1Q8YJM5</accession>
<dbReference type="AlphaFoldDB" id="A0A1Q8YJM5"/>
<keyword evidence="3 5" id="KW-0479">Metal-binding</keyword>
<dbReference type="GO" id="GO:0004540">
    <property type="term" value="F:RNA nuclease activity"/>
    <property type="evidence" value="ECO:0007669"/>
    <property type="project" value="InterPro"/>
</dbReference>
<evidence type="ECO:0000313" key="8">
    <source>
        <dbReference type="Proteomes" id="UP000185911"/>
    </source>
</evidence>
<dbReference type="HAMAP" id="MF_00265">
    <property type="entry name" value="VapC_Nob1"/>
    <property type="match status" value="1"/>
</dbReference>
<comment type="similarity">
    <text evidence="5">Belongs to the PINc/VapC protein family.</text>
</comment>
<keyword evidence="4 5" id="KW-0378">Hydrolase</keyword>
<keyword evidence="2 5" id="KW-0540">Nuclease</keyword>
<evidence type="ECO:0000256" key="1">
    <source>
        <dbReference type="ARBA" id="ARBA00022649"/>
    </source>
</evidence>
<dbReference type="SUPFAM" id="SSF88723">
    <property type="entry name" value="PIN domain-like"/>
    <property type="match status" value="1"/>
</dbReference>
<organism evidence="7 8">
    <name type="scientific">Rhodoferax antarcticus ANT.BR</name>
    <dbReference type="NCBI Taxonomy" id="1111071"/>
    <lineage>
        <taxon>Bacteria</taxon>
        <taxon>Pseudomonadati</taxon>
        <taxon>Pseudomonadota</taxon>
        <taxon>Betaproteobacteria</taxon>
        <taxon>Burkholderiales</taxon>
        <taxon>Comamonadaceae</taxon>
        <taxon>Rhodoferax</taxon>
    </lineage>
</organism>
<evidence type="ECO:0000256" key="5">
    <source>
        <dbReference type="HAMAP-Rule" id="MF_00265"/>
    </source>
</evidence>
<protein>
    <recommendedName>
        <fullName evidence="5">Ribonuclease VapC</fullName>
        <shortName evidence="5">RNase VapC</shortName>
        <ecNumber evidence="5">3.1.-.-</ecNumber>
    </recommendedName>
    <alternativeName>
        <fullName evidence="5">Toxin VapC</fullName>
    </alternativeName>
</protein>
<keyword evidence="5" id="KW-0460">Magnesium</keyword>
<dbReference type="EMBL" id="MSYM01000005">
    <property type="protein sequence ID" value="OLP08147.1"/>
    <property type="molecule type" value="Genomic_DNA"/>
</dbReference>
<feature type="binding site" evidence="5">
    <location>
        <position position="6"/>
    </location>
    <ligand>
        <name>Mg(2+)</name>
        <dbReference type="ChEBI" id="CHEBI:18420"/>
    </ligand>
</feature>
<dbReference type="InterPro" id="IPR002716">
    <property type="entry name" value="PIN_dom"/>
</dbReference>
<dbReference type="Proteomes" id="UP000185911">
    <property type="component" value="Unassembled WGS sequence"/>
</dbReference>
<dbReference type="InterPro" id="IPR022907">
    <property type="entry name" value="VapC_family"/>
</dbReference>
<reference evidence="7 8" key="1">
    <citation type="submission" date="2017-01" db="EMBL/GenBank/DDBJ databases">
        <title>Genome sequence of Rhodoferax antarcticus ANT.BR, a psychrophilic purple nonsulfur bacterium from an Antarctic microbial mat.</title>
        <authorList>
            <person name="Baker J."/>
            <person name="Riester C."/>
            <person name="Skinner B."/>
            <person name="Newell A."/>
            <person name="Swingley W."/>
            <person name="Madigan M."/>
            <person name="Jung D."/>
            <person name="Asao M."/>
            <person name="Chen M."/>
            <person name="Loughlin P."/>
            <person name="Pan H."/>
            <person name="Lin S."/>
            <person name="Li N."/>
            <person name="Shaw J."/>
            <person name="Prado M."/>
            <person name="Sherman C."/>
            <person name="Li X."/>
            <person name="Tang J."/>
            <person name="Blankenship R."/>
            <person name="Zhao T."/>
            <person name="Touchman J."/>
            <person name="Sattley M."/>
        </authorList>
    </citation>
    <scope>NUCLEOTIDE SEQUENCE [LARGE SCALE GENOMIC DNA]</scope>
    <source>
        <strain evidence="7 8">ANT.BR</strain>
    </source>
</reference>
<dbReference type="GO" id="GO:0000287">
    <property type="term" value="F:magnesium ion binding"/>
    <property type="evidence" value="ECO:0007669"/>
    <property type="project" value="UniProtKB-UniRule"/>
</dbReference>
<gene>
    <name evidence="5" type="primary">vapC</name>
    <name evidence="7" type="ORF">BLL52_0435</name>
</gene>
<evidence type="ECO:0000256" key="4">
    <source>
        <dbReference type="ARBA" id="ARBA00022801"/>
    </source>
</evidence>
<dbReference type="Pfam" id="PF01850">
    <property type="entry name" value="PIN"/>
    <property type="match status" value="1"/>
</dbReference>
<dbReference type="EC" id="3.1.-.-" evidence="5"/>
<dbReference type="GO" id="GO:0016787">
    <property type="term" value="F:hydrolase activity"/>
    <property type="evidence" value="ECO:0007669"/>
    <property type="project" value="UniProtKB-KW"/>
</dbReference>
<sequence length="143" mass="15478">MRLLLDVNVWIALLDDAHVHNAEALALFQKPGLKIATCPLVENGVLRVLNLPGYSQHGPAGFEAVRAKLALACGDVDHAFWSDDVSLRTDGLVNWSRVFGHGQITDLYLLTLAVAHQGALATFDHRIALNAVVGAEKSHLLLL</sequence>
<comment type="cofactor">
    <cofactor evidence="5">
        <name>Mg(2+)</name>
        <dbReference type="ChEBI" id="CHEBI:18420"/>
    </cofactor>
</comment>
<keyword evidence="5" id="KW-0800">Toxin</keyword>
<evidence type="ECO:0000256" key="3">
    <source>
        <dbReference type="ARBA" id="ARBA00022723"/>
    </source>
</evidence>
<proteinExistence type="inferred from homology"/>
<dbReference type="STRING" id="81479.RA876_16245"/>
<comment type="function">
    <text evidence="5">Toxic component of a toxin-antitoxin (TA) system. An RNase.</text>
</comment>
<feature type="domain" description="PIN" evidence="6">
    <location>
        <begin position="4"/>
        <end position="128"/>
    </location>
</feature>
<comment type="caution">
    <text evidence="7">The sequence shown here is derived from an EMBL/GenBank/DDBJ whole genome shotgun (WGS) entry which is preliminary data.</text>
</comment>
<dbReference type="GO" id="GO:0090729">
    <property type="term" value="F:toxin activity"/>
    <property type="evidence" value="ECO:0007669"/>
    <property type="project" value="UniProtKB-KW"/>
</dbReference>
<keyword evidence="8" id="KW-1185">Reference proteome</keyword>
<evidence type="ECO:0000313" key="7">
    <source>
        <dbReference type="EMBL" id="OLP08147.1"/>
    </source>
</evidence>